<dbReference type="Gene3D" id="3.30.470.20">
    <property type="entry name" value="ATP-grasp fold, B domain"/>
    <property type="match status" value="2"/>
</dbReference>
<evidence type="ECO:0000313" key="3">
    <source>
        <dbReference type="EMBL" id="RKQ95631.1"/>
    </source>
</evidence>
<comment type="caution">
    <text evidence="3">The sequence shown here is derived from an EMBL/GenBank/DDBJ whole genome shotgun (WGS) entry which is preliminary data.</text>
</comment>
<name>A0A495D4Z0_9PROT</name>
<gene>
    <name evidence="3" type="ORF">C7435_2734</name>
</gene>
<dbReference type="InterPro" id="IPR013815">
    <property type="entry name" value="ATP_grasp_subdomain_1"/>
</dbReference>
<dbReference type="PROSITE" id="PS50975">
    <property type="entry name" value="ATP_GRASP"/>
    <property type="match status" value="1"/>
</dbReference>
<dbReference type="Proteomes" id="UP000273675">
    <property type="component" value="Unassembled WGS sequence"/>
</dbReference>
<dbReference type="InterPro" id="IPR013651">
    <property type="entry name" value="ATP-grasp_RimK-type"/>
</dbReference>
<reference evidence="3 4" key="1">
    <citation type="submission" date="2018-10" db="EMBL/GenBank/DDBJ databases">
        <title>Genomic Encyclopedia of Type Strains, Phase IV (KMG-IV): sequencing the most valuable type-strain genomes for metagenomic binning, comparative biology and taxonomic classification.</title>
        <authorList>
            <person name="Goeker M."/>
        </authorList>
    </citation>
    <scope>NUCLEOTIDE SEQUENCE [LARGE SCALE GENOMIC DNA]</scope>
    <source>
        <strain evidence="3 4">DSM 4734</strain>
    </source>
</reference>
<accession>A0A495D4Z0</accession>
<dbReference type="PANTHER" id="PTHR21621">
    <property type="entry name" value="RIBOSOMAL PROTEIN S6 MODIFICATION PROTEIN"/>
    <property type="match status" value="1"/>
</dbReference>
<keyword evidence="1" id="KW-0547">Nucleotide-binding</keyword>
<dbReference type="InterPro" id="IPR011761">
    <property type="entry name" value="ATP-grasp"/>
</dbReference>
<evidence type="ECO:0000313" key="4">
    <source>
        <dbReference type="Proteomes" id="UP000273675"/>
    </source>
</evidence>
<evidence type="ECO:0000256" key="1">
    <source>
        <dbReference type="PROSITE-ProRule" id="PRU00409"/>
    </source>
</evidence>
<sequence>MVATASSHHLPFNARFVRSVCARQGWRHVDLDGGAGYLFAVEADGARVLCGSGAVCAYPTNSATAYTIARDKAFTASVLAAAGLAHVPTELWFVETARRHLRPPGRERADLEAGAAARTYPLFAKPNRGAHGDFAERIPDAAGLRDYLARIAPVHDQIVIQPLVEAAEYRVFVVGGQARFQYGKSEGGLTGDGVSNWADLFAALNAQLQADALSPVIDGLFETGLAAIGAAPSDIAGTGQRLPLAGRRNLATGGYPVGFCTKVDPALGALAIAATAALGLDVAGVDIFAPAAGDPLVLEVNANPSFSSLESLGETALAEAIWTDVLGRALAAAR</sequence>
<dbReference type="Gene3D" id="3.30.1490.20">
    <property type="entry name" value="ATP-grasp fold, A domain"/>
    <property type="match status" value="1"/>
</dbReference>
<proteinExistence type="predicted"/>
<keyword evidence="1" id="KW-0067">ATP-binding</keyword>
<dbReference type="AlphaFoldDB" id="A0A495D4Z0"/>
<dbReference type="GO" id="GO:0005737">
    <property type="term" value="C:cytoplasm"/>
    <property type="evidence" value="ECO:0007669"/>
    <property type="project" value="TreeGrafter"/>
</dbReference>
<feature type="domain" description="ATP-grasp" evidence="2">
    <location>
        <begin position="76"/>
        <end position="334"/>
    </location>
</feature>
<dbReference type="SUPFAM" id="SSF56059">
    <property type="entry name" value="Glutathione synthetase ATP-binding domain-like"/>
    <property type="match status" value="1"/>
</dbReference>
<dbReference type="GO" id="GO:0005524">
    <property type="term" value="F:ATP binding"/>
    <property type="evidence" value="ECO:0007669"/>
    <property type="project" value="UniProtKB-UniRule"/>
</dbReference>
<dbReference type="PANTHER" id="PTHR21621:SF0">
    <property type="entry name" value="BETA-CITRYLGLUTAMATE SYNTHASE B-RELATED"/>
    <property type="match status" value="1"/>
</dbReference>
<keyword evidence="3" id="KW-0436">Ligase</keyword>
<dbReference type="OrthoDB" id="9803907at2"/>
<dbReference type="RefSeq" id="WP_121212102.1">
    <property type="nucleotide sequence ID" value="NZ_RBIM01000006.1"/>
</dbReference>
<dbReference type="EMBL" id="RBIM01000006">
    <property type="protein sequence ID" value="RKQ95631.1"/>
    <property type="molecule type" value="Genomic_DNA"/>
</dbReference>
<dbReference type="Pfam" id="PF08443">
    <property type="entry name" value="RimK"/>
    <property type="match status" value="1"/>
</dbReference>
<organism evidence="3 4">
    <name type="scientific">Maricaulis maris</name>
    <dbReference type="NCBI Taxonomy" id="74318"/>
    <lineage>
        <taxon>Bacteria</taxon>
        <taxon>Pseudomonadati</taxon>
        <taxon>Pseudomonadota</taxon>
        <taxon>Alphaproteobacteria</taxon>
        <taxon>Maricaulales</taxon>
        <taxon>Maricaulaceae</taxon>
        <taxon>Maricaulis</taxon>
    </lineage>
</organism>
<protein>
    <submittedName>
        <fullName evidence="3">D-alanine-D-alanine ligase-like ATP-grasp enzyme</fullName>
    </submittedName>
</protein>
<evidence type="ECO:0000259" key="2">
    <source>
        <dbReference type="PROSITE" id="PS50975"/>
    </source>
</evidence>
<dbReference type="GO" id="GO:0009432">
    <property type="term" value="P:SOS response"/>
    <property type="evidence" value="ECO:0007669"/>
    <property type="project" value="TreeGrafter"/>
</dbReference>
<dbReference type="GO" id="GO:0046872">
    <property type="term" value="F:metal ion binding"/>
    <property type="evidence" value="ECO:0007669"/>
    <property type="project" value="InterPro"/>
</dbReference>
<dbReference type="GO" id="GO:0018169">
    <property type="term" value="F:ribosomal S6-glutamic acid ligase activity"/>
    <property type="evidence" value="ECO:0007669"/>
    <property type="project" value="TreeGrafter"/>
</dbReference>